<evidence type="ECO:0000313" key="2">
    <source>
        <dbReference type="EMBL" id="REH00236.1"/>
    </source>
</evidence>
<reference evidence="2 3" key="1">
    <citation type="submission" date="2018-08" db="EMBL/GenBank/DDBJ databases">
        <title>Genomic Encyclopedia of Archaeal and Bacterial Type Strains, Phase II (KMG-II): from individual species to whole genera.</title>
        <authorList>
            <person name="Goeker M."/>
        </authorList>
    </citation>
    <scope>NUCLEOTIDE SEQUENCE [LARGE SCALE GENOMIC DNA]</scope>
    <source>
        <strain evidence="2 3">DSM 100880</strain>
    </source>
</reference>
<dbReference type="OrthoDB" id="1491239at2"/>
<feature type="signal peptide" evidence="1">
    <location>
        <begin position="1"/>
        <end position="24"/>
    </location>
</feature>
<evidence type="ECO:0000313" key="3">
    <source>
        <dbReference type="Proteomes" id="UP000257136"/>
    </source>
</evidence>
<proteinExistence type="predicted"/>
<dbReference type="AlphaFoldDB" id="A0A3E0EQ51"/>
<sequence length="412" mass="45757">MKNRVSFLVLVFFTCFWSYSQSIATSPYSLYGLGSLYESNFGFSAAIGTTGIALSSDSFINNKNAASLVDIPANNFFFEIGGTGIQSSFEDNLKKENRNNFQFSHFAFAFPINKKSAFSLALMPYSSSSFKISGLKIPIIDSNNEFYYLDVLGTGGLNNLDLSYAYRLGNKLSLGFSASVLFGSTTDERTYVIGSSSASIDKKVSYSGIRPILSSQFKMNPSLTFGMNVKSPTRVNASKIQSVTVSNSSDSSSLETDEQSDTDDFYLPLNIGFGVNKSFKNKFSMTFDYEKSFWNAVNQSDLYGGFSDQEKFSLGFSYQKTKVSRNYFDRIKYGVGAHYDTGYLDIGNKKVNDKNLSIGASLPLDHLSSALFISYTYGSKGQITNSLIQENYHKLTLNLNLDGIWFIRKKLE</sequence>
<evidence type="ECO:0008006" key="4">
    <source>
        <dbReference type="Google" id="ProtNLM"/>
    </source>
</evidence>
<accession>A0A3E0EQ51</accession>
<dbReference type="Proteomes" id="UP000257136">
    <property type="component" value="Unassembled WGS sequence"/>
</dbReference>
<evidence type="ECO:0000256" key="1">
    <source>
        <dbReference type="SAM" id="SignalP"/>
    </source>
</evidence>
<comment type="caution">
    <text evidence="2">The sequence shown here is derived from an EMBL/GenBank/DDBJ whole genome shotgun (WGS) entry which is preliminary data.</text>
</comment>
<keyword evidence="3" id="KW-1185">Reference proteome</keyword>
<dbReference type="RefSeq" id="WP_115811398.1">
    <property type="nucleotide sequence ID" value="NZ_QUNI01000003.1"/>
</dbReference>
<keyword evidence="1" id="KW-0732">Signal</keyword>
<organism evidence="2 3">
    <name type="scientific">Flavobacterium aquicola</name>
    <dbReference type="NCBI Taxonomy" id="1682742"/>
    <lineage>
        <taxon>Bacteria</taxon>
        <taxon>Pseudomonadati</taxon>
        <taxon>Bacteroidota</taxon>
        <taxon>Flavobacteriia</taxon>
        <taxon>Flavobacteriales</taxon>
        <taxon>Flavobacteriaceae</taxon>
        <taxon>Flavobacterium</taxon>
    </lineage>
</organism>
<dbReference type="Gene3D" id="2.40.160.60">
    <property type="entry name" value="Outer membrane protein transport protein (OMPP1/FadL/TodX)"/>
    <property type="match status" value="1"/>
</dbReference>
<gene>
    <name evidence="2" type="ORF">C8P67_103212</name>
</gene>
<protein>
    <recommendedName>
        <fullName evidence="4">Long-subunit fatty acid transport protein</fullName>
    </recommendedName>
</protein>
<dbReference type="EMBL" id="QUNI01000003">
    <property type="protein sequence ID" value="REH00236.1"/>
    <property type="molecule type" value="Genomic_DNA"/>
</dbReference>
<dbReference type="SUPFAM" id="SSF56935">
    <property type="entry name" value="Porins"/>
    <property type="match status" value="1"/>
</dbReference>
<name>A0A3E0EQ51_9FLAO</name>
<feature type="chain" id="PRO_5017728393" description="Long-subunit fatty acid transport protein" evidence="1">
    <location>
        <begin position="25"/>
        <end position="412"/>
    </location>
</feature>